<accession>A0A166ZSR1</accession>
<dbReference type="Pfam" id="PF12697">
    <property type="entry name" value="Abhydrolase_6"/>
    <property type="match status" value="1"/>
</dbReference>
<dbReference type="InterPro" id="IPR050266">
    <property type="entry name" value="AB_hydrolase_sf"/>
</dbReference>
<dbReference type="Proteomes" id="UP000076584">
    <property type="component" value="Unassembled WGS sequence"/>
</dbReference>
<dbReference type="SUPFAM" id="SSF53474">
    <property type="entry name" value="alpha/beta-Hydrolases"/>
    <property type="match status" value="1"/>
</dbReference>
<evidence type="ECO:0000313" key="2">
    <source>
        <dbReference type="EMBL" id="KZL79319.1"/>
    </source>
</evidence>
<dbReference type="EMBL" id="LFIW01002119">
    <property type="protein sequence ID" value="KZL79319.1"/>
    <property type="molecule type" value="Genomic_DNA"/>
</dbReference>
<keyword evidence="3" id="KW-1185">Reference proteome</keyword>
<proteinExistence type="predicted"/>
<dbReference type="STRING" id="1573173.A0A166ZSR1"/>
<evidence type="ECO:0000259" key="1">
    <source>
        <dbReference type="Pfam" id="PF12697"/>
    </source>
</evidence>
<keyword evidence="2" id="KW-0378">Hydrolase</keyword>
<dbReference type="InterPro" id="IPR029058">
    <property type="entry name" value="AB_hydrolase_fold"/>
</dbReference>
<feature type="domain" description="AB hydrolase-1" evidence="1">
    <location>
        <begin position="27"/>
        <end position="258"/>
    </location>
</feature>
<dbReference type="InterPro" id="IPR000073">
    <property type="entry name" value="AB_hydrolase_1"/>
</dbReference>
<protein>
    <submittedName>
        <fullName evidence="2">Alpha beta hydrolase fold protein</fullName>
    </submittedName>
</protein>
<sequence>MAGGALLPLNGTDLFYTTQGPETGIPLLLIHGWACDQTDWAFQTALLALSQVFFVIAMDLRGHGRSFCPSSTAAFDPVTMAEDGAALLRHLGVGLSNKAIVIGHSLGGVVVTELVAAYPELVQGHVLVDPAYTLTPDIIGALVPALDQNFDSAAVQFFNGAYTTGTPNYIPEWHKLRAWGADEQIMVAAFKQMGTRLGPSGAEYLKSKKVEGTPRLAVHSREAGIEVEKGAGIDPKFDKIQLIQTGHWIMQTAPKEFNTLLEDWMKQWGWLKGNNTLGF</sequence>
<reference evidence="2 3" key="1">
    <citation type="submission" date="2015-06" db="EMBL/GenBank/DDBJ databases">
        <title>Survival trade-offs in plant roots during colonization by closely related pathogenic and mutualistic fungi.</title>
        <authorList>
            <person name="Hacquard S."/>
            <person name="Kracher B."/>
            <person name="Hiruma K."/>
            <person name="Weinman A."/>
            <person name="Muench P."/>
            <person name="Garrido Oter R."/>
            <person name="Ver Loren van Themaat E."/>
            <person name="Dallerey J.-F."/>
            <person name="Damm U."/>
            <person name="Henrissat B."/>
            <person name="Lespinet O."/>
            <person name="Thon M."/>
            <person name="Kemen E."/>
            <person name="McHardy A.C."/>
            <person name="Schulze-Lefert P."/>
            <person name="O'Connell R.J."/>
        </authorList>
    </citation>
    <scope>NUCLEOTIDE SEQUENCE [LARGE SCALE GENOMIC DNA]</scope>
    <source>
        <strain evidence="2 3">MAFF 238704</strain>
    </source>
</reference>
<gene>
    <name evidence="2" type="ORF">CI238_12428</name>
</gene>
<evidence type="ECO:0000313" key="3">
    <source>
        <dbReference type="Proteomes" id="UP000076584"/>
    </source>
</evidence>
<dbReference type="PANTHER" id="PTHR43798">
    <property type="entry name" value="MONOACYLGLYCEROL LIPASE"/>
    <property type="match status" value="1"/>
</dbReference>
<name>A0A166ZSR1_COLIC</name>
<organism evidence="2 3">
    <name type="scientific">Colletotrichum incanum</name>
    <name type="common">Soybean anthracnose fungus</name>
    <dbReference type="NCBI Taxonomy" id="1573173"/>
    <lineage>
        <taxon>Eukaryota</taxon>
        <taxon>Fungi</taxon>
        <taxon>Dikarya</taxon>
        <taxon>Ascomycota</taxon>
        <taxon>Pezizomycotina</taxon>
        <taxon>Sordariomycetes</taxon>
        <taxon>Hypocreomycetidae</taxon>
        <taxon>Glomerellales</taxon>
        <taxon>Glomerellaceae</taxon>
        <taxon>Colletotrichum</taxon>
        <taxon>Colletotrichum spaethianum species complex</taxon>
    </lineage>
</organism>
<dbReference type="Gene3D" id="3.40.50.1820">
    <property type="entry name" value="alpha/beta hydrolase"/>
    <property type="match status" value="1"/>
</dbReference>
<dbReference type="GO" id="GO:0016787">
    <property type="term" value="F:hydrolase activity"/>
    <property type="evidence" value="ECO:0007669"/>
    <property type="project" value="UniProtKB-KW"/>
</dbReference>
<dbReference type="AlphaFoldDB" id="A0A166ZSR1"/>
<comment type="caution">
    <text evidence="2">The sequence shown here is derived from an EMBL/GenBank/DDBJ whole genome shotgun (WGS) entry which is preliminary data.</text>
</comment>